<dbReference type="Proteomes" id="UP001165289">
    <property type="component" value="Unassembled WGS sequence"/>
</dbReference>
<accession>A0AAV7JU91</accession>
<gene>
    <name evidence="2" type="ORF">LOD99_7486</name>
</gene>
<sequence>MLNKSHVEQKDENRQVQLKIFSSVRYLGRQVTTFRGRWKTDDPEILNGESDSNFIQLLRIRAEDNPNLLKWLDKCQDKFTSPDIQNEILKLMSLRILRDIVQQISGKMYTIMVEETTDLLNIEQMILCLRHVDDDLNVHEELIGLYSLGSTFADNIMLTIQDIL</sequence>
<evidence type="ECO:0000259" key="1">
    <source>
        <dbReference type="Pfam" id="PF14291"/>
    </source>
</evidence>
<keyword evidence="3" id="KW-1185">Reference proteome</keyword>
<comment type="caution">
    <text evidence="2">The sequence shown here is derived from an EMBL/GenBank/DDBJ whole genome shotgun (WGS) entry which is preliminary data.</text>
</comment>
<organism evidence="2 3">
    <name type="scientific">Oopsacas minuta</name>
    <dbReference type="NCBI Taxonomy" id="111878"/>
    <lineage>
        <taxon>Eukaryota</taxon>
        <taxon>Metazoa</taxon>
        <taxon>Porifera</taxon>
        <taxon>Hexactinellida</taxon>
        <taxon>Hexasterophora</taxon>
        <taxon>Lyssacinosida</taxon>
        <taxon>Leucopsacidae</taxon>
        <taxon>Oopsacas</taxon>
    </lineage>
</organism>
<evidence type="ECO:0000313" key="3">
    <source>
        <dbReference type="Proteomes" id="UP001165289"/>
    </source>
</evidence>
<proteinExistence type="predicted"/>
<reference evidence="2 3" key="1">
    <citation type="journal article" date="2023" name="BMC Biol.">
        <title>The compact genome of the sponge Oopsacas minuta (Hexactinellida) is lacking key metazoan core genes.</title>
        <authorList>
            <person name="Santini S."/>
            <person name="Schenkelaars Q."/>
            <person name="Jourda C."/>
            <person name="Duchesne M."/>
            <person name="Belahbib H."/>
            <person name="Rocher C."/>
            <person name="Selva M."/>
            <person name="Riesgo A."/>
            <person name="Vervoort M."/>
            <person name="Leys S.P."/>
            <person name="Kodjabachian L."/>
            <person name="Le Bivic A."/>
            <person name="Borchiellini C."/>
            <person name="Claverie J.M."/>
            <person name="Renard E."/>
        </authorList>
    </citation>
    <scope>NUCLEOTIDE SEQUENCE [LARGE SCALE GENOMIC DNA]</scope>
    <source>
        <strain evidence="2">SPO-2</strain>
    </source>
</reference>
<protein>
    <submittedName>
        <fullName evidence="2">Zinc finger MYM-type protein 1-like</fullName>
    </submittedName>
</protein>
<dbReference type="PANTHER" id="PTHR45749">
    <property type="match status" value="1"/>
</dbReference>
<dbReference type="PANTHER" id="PTHR45749:SF21">
    <property type="entry name" value="DUF4371 DOMAIN-CONTAINING PROTEIN"/>
    <property type="match status" value="1"/>
</dbReference>
<name>A0AAV7JU91_9METZ</name>
<evidence type="ECO:0000313" key="2">
    <source>
        <dbReference type="EMBL" id="KAI6652472.1"/>
    </source>
</evidence>
<dbReference type="AlphaFoldDB" id="A0AAV7JU91"/>
<dbReference type="EMBL" id="JAKMXF010000299">
    <property type="protein sequence ID" value="KAI6652472.1"/>
    <property type="molecule type" value="Genomic_DNA"/>
</dbReference>
<feature type="domain" description="DUF4371" evidence="1">
    <location>
        <begin position="23"/>
        <end position="151"/>
    </location>
</feature>
<dbReference type="Pfam" id="PF14291">
    <property type="entry name" value="DUF4371"/>
    <property type="match status" value="1"/>
</dbReference>
<dbReference type="InterPro" id="IPR025398">
    <property type="entry name" value="DUF4371"/>
</dbReference>